<keyword evidence="2" id="KW-1185">Reference proteome</keyword>
<evidence type="ECO:0008006" key="3">
    <source>
        <dbReference type="Google" id="ProtNLM"/>
    </source>
</evidence>
<organism evidence="1 2">
    <name type="scientific">Malaciobacter mytili LMG 24559</name>
    <dbReference type="NCBI Taxonomy" id="1032238"/>
    <lineage>
        <taxon>Bacteria</taxon>
        <taxon>Pseudomonadati</taxon>
        <taxon>Campylobacterota</taxon>
        <taxon>Epsilonproteobacteria</taxon>
        <taxon>Campylobacterales</taxon>
        <taxon>Arcobacteraceae</taxon>
        <taxon>Malaciobacter</taxon>
    </lineage>
</organism>
<comment type="caution">
    <text evidence="1">The sequence shown here is derived from an EMBL/GenBank/DDBJ whole genome shotgun (WGS) entry which is preliminary data.</text>
</comment>
<protein>
    <recommendedName>
        <fullName evidence="3">AbiTii domain-containing protein</fullName>
    </recommendedName>
</protein>
<gene>
    <name evidence="1" type="ORF">CP985_07550</name>
</gene>
<accession>A0AAX2AG32</accession>
<proteinExistence type="predicted"/>
<reference evidence="1 2" key="1">
    <citation type="submission" date="2017-09" db="EMBL/GenBank/DDBJ databases">
        <title>Genomics of the genus Arcobacter.</title>
        <authorList>
            <person name="Perez-Cataluna A."/>
            <person name="Figueras M.J."/>
            <person name="Salas-Masso N."/>
        </authorList>
    </citation>
    <scope>NUCLEOTIDE SEQUENCE [LARGE SCALE GENOMIC DNA]</scope>
    <source>
        <strain evidence="1 2">CECT 7386</strain>
    </source>
</reference>
<dbReference type="EMBL" id="NXID01000024">
    <property type="protein sequence ID" value="RXK15605.1"/>
    <property type="molecule type" value="Genomic_DNA"/>
</dbReference>
<dbReference type="AlphaFoldDB" id="A0AAX2AG32"/>
<dbReference type="RefSeq" id="WP_114841948.1">
    <property type="nucleotide sequence ID" value="NZ_CP031219.1"/>
</dbReference>
<dbReference type="Proteomes" id="UP000290092">
    <property type="component" value="Unassembled WGS sequence"/>
</dbReference>
<name>A0AAX2AG32_9BACT</name>
<evidence type="ECO:0000313" key="2">
    <source>
        <dbReference type="Proteomes" id="UP000290092"/>
    </source>
</evidence>
<sequence>MTNFPTQEEIVNSVIKGIITAKNNFTFWTADELYLSYAPPKFLTIHISQEIAKLENAPELFIDATVADILRCSLPSRDAFRDFMKQKYLTQDTLCLTLDERFPHKSDNDSISRVIMSIKNGVRNVKEEYKSEIEKMCKMIEREKPSDSTLDYGIFAFYLDISNSARKKSEQRIQEIIESFDKIVNSFENLKSKFKGGDINIIPNIGEWAVGCYIIEPTFNLNKGE</sequence>
<dbReference type="KEGG" id="amyt:AMYT_1520"/>
<evidence type="ECO:0000313" key="1">
    <source>
        <dbReference type="EMBL" id="RXK15605.1"/>
    </source>
</evidence>